<dbReference type="EMBL" id="UGGP01000001">
    <property type="protein sequence ID" value="STO08199.1"/>
    <property type="molecule type" value="Genomic_DNA"/>
</dbReference>
<protein>
    <submittedName>
        <fullName evidence="1">Uncharacterized protein</fullName>
    </submittedName>
</protein>
<dbReference type="OrthoDB" id="1859262at2"/>
<organism evidence="1 2">
    <name type="scientific">Exiguobacterium aurantiacum</name>
    <dbReference type="NCBI Taxonomy" id="33987"/>
    <lineage>
        <taxon>Bacteria</taxon>
        <taxon>Bacillati</taxon>
        <taxon>Bacillota</taxon>
        <taxon>Bacilli</taxon>
        <taxon>Bacillales</taxon>
        <taxon>Bacillales Family XII. Incertae Sedis</taxon>
        <taxon>Exiguobacterium</taxon>
    </lineage>
</organism>
<dbReference type="Proteomes" id="UP000254060">
    <property type="component" value="Unassembled WGS sequence"/>
</dbReference>
<dbReference type="AlphaFoldDB" id="A0A377FTP7"/>
<dbReference type="RefSeq" id="WP_034799150.1">
    <property type="nucleotide sequence ID" value="NZ_UGGP01000001.1"/>
</dbReference>
<evidence type="ECO:0000313" key="2">
    <source>
        <dbReference type="Proteomes" id="UP000254060"/>
    </source>
</evidence>
<evidence type="ECO:0000313" key="1">
    <source>
        <dbReference type="EMBL" id="STO08199.1"/>
    </source>
</evidence>
<proteinExistence type="predicted"/>
<dbReference type="STRING" id="1397694.GCA_000702585_02065"/>
<sequence length="142" mass="16618">MKKSYQKRKWLILVFTVFGLLYATTYIPQRVITTTPSSVARIHVFDGQSGYELDLSDRDDINAVMQNLNDVTFQKGKVSFGYMGYSYRVTLYDKDGDELDEFIVNSADTVRYRGFFYTAKSGRIDYDMLDEWMQELKSYPED</sequence>
<accession>A0A377FTP7</accession>
<name>A0A377FTP7_9BACL</name>
<gene>
    <name evidence="1" type="ORF">NCTC13163_01568</name>
</gene>
<reference evidence="1 2" key="1">
    <citation type="submission" date="2018-06" db="EMBL/GenBank/DDBJ databases">
        <authorList>
            <consortium name="Pathogen Informatics"/>
            <person name="Doyle S."/>
        </authorList>
    </citation>
    <scope>NUCLEOTIDE SEQUENCE [LARGE SCALE GENOMIC DNA]</scope>
    <source>
        <strain evidence="1 2">NCTC13163</strain>
    </source>
</reference>